<keyword evidence="2" id="KW-0808">Transferase</keyword>
<protein>
    <submittedName>
        <fullName evidence="2">Glycosyltransferase</fullName>
        <ecNumber evidence="2">2.4.-.-</ecNumber>
    </submittedName>
</protein>
<accession>A0ABS7XN12</accession>
<dbReference type="Gene3D" id="3.90.550.10">
    <property type="entry name" value="Spore Coat Polysaccharide Biosynthesis Protein SpsA, Chain A"/>
    <property type="match status" value="1"/>
</dbReference>
<dbReference type="SUPFAM" id="SSF53448">
    <property type="entry name" value="Nucleotide-diphospho-sugar transferases"/>
    <property type="match status" value="1"/>
</dbReference>
<gene>
    <name evidence="2" type="ORF">LB452_10985</name>
</gene>
<dbReference type="PANTHER" id="PTHR22916">
    <property type="entry name" value="GLYCOSYLTRANSFERASE"/>
    <property type="match status" value="1"/>
</dbReference>
<evidence type="ECO:0000259" key="1">
    <source>
        <dbReference type="Pfam" id="PF00535"/>
    </source>
</evidence>
<feature type="domain" description="Glycosyltransferase 2-like" evidence="1">
    <location>
        <begin position="12"/>
        <end position="130"/>
    </location>
</feature>
<comment type="caution">
    <text evidence="2">The sequence shown here is derived from an EMBL/GenBank/DDBJ whole genome shotgun (WGS) entry which is preliminary data.</text>
</comment>
<name>A0ABS7XN12_9FLAO</name>
<organism evidence="2 3">
    <name type="scientific">Psychroflexus longus</name>
    <dbReference type="NCBI Taxonomy" id="2873596"/>
    <lineage>
        <taxon>Bacteria</taxon>
        <taxon>Pseudomonadati</taxon>
        <taxon>Bacteroidota</taxon>
        <taxon>Flavobacteriia</taxon>
        <taxon>Flavobacteriales</taxon>
        <taxon>Flavobacteriaceae</taxon>
        <taxon>Psychroflexus</taxon>
    </lineage>
</organism>
<dbReference type="PANTHER" id="PTHR22916:SF3">
    <property type="entry name" value="UDP-GLCNAC:BETAGAL BETA-1,3-N-ACETYLGLUCOSAMINYLTRANSFERASE-LIKE PROTEIN 1"/>
    <property type="match status" value="1"/>
</dbReference>
<dbReference type="GO" id="GO:0016757">
    <property type="term" value="F:glycosyltransferase activity"/>
    <property type="evidence" value="ECO:0007669"/>
    <property type="project" value="UniProtKB-KW"/>
</dbReference>
<dbReference type="EC" id="2.4.-.-" evidence="2"/>
<keyword evidence="3" id="KW-1185">Reference proteome</keyword>
<reference evidence="3" key="1">
    <citation type="submission" date="2023-07" db="EMBL/GenBank/DDBJ databases">
        <title>Novel species isolated from saline lakes on Tibetan Plateau.</title>
        <authorList>
            <person name="Lu H."/>
        </authorList>
    </citation>
    <scope>NUCLEOTIDE SEQUENCE [LARGE SCALE GENOMIC DNA]</scope>
    <source>
        <strain evidence="3">CAK8W</strain>
    </source>
</reference>
<dbReference type="InterPro" id="IPR001173">
    <property type="entry name" value="Glyco_trans_2-like"/>
</dbReference>
<dbReference type="Pfam" id="PF00535">
    <property type="entry name" value="Glycos_transf_2"/>
    <property type="match status" value="1"/>
</dbReference>
<dbReference type="Proteomes" id="UP001199314">
    <property type="component" value="Unassembled WGS sequence"/>
</dbReference>
<dbReference type="InterPro" id="IPR029044">
    <property type="entry name" value="Nucleotide-diphossugar_trans"/>
</dbReference>
<proteinExistence type="predicted"/>
<sequence length="333" mass="38842">MNKKDINYTVSVRLMTYMHAPFIKEAMEGIMMQETDFKVEIVIGDDFSTDGTLDIIRTYSDTDNIHIKILKREKGDAYWQKRQELGRLYNFINILENCSGKYVALLDGDDYWTDPLKLQKQVEFLEANKEYSMCFHKVDLIHPDLSISEDNITNVPVRHETIENLASRGNYIHTPSVLFRNDNLEWPDGFKLVPIGDFFLYMLLASNGKIGYIQEKMAVYRVGSGIWSGKSAYERNLKTAYTFALLIKTDLFSDKVNHILIERIQSFLKRFQQNIDLESLVMLSITPSIERAIYQCFIDSNRKENPGVSDDLTFKQLISRLKRKLINKTRIWK</sequence>
<keyword evidence="2" id="KW-0328">Glycosyltransferase</keyword>
<dbReference type="EMBL" id="JAIQZE010000012">
    <property type="protein sequence ID" value="MBZ9779446.1"/>
    <property type="molecule type" value="Genomic_DNA"/>
</dbReference>
<dbReference type="RefSeq" id="WP_224461783.1">
    <property type="nucleotide sequence ID" value="NZ_JAIQZE010000012.1"/>
</dbReference>
<evidence type="ECO:0000313" key="2">
    <source>
        <dbReference type="EMBL" id="MBZ9779446.1"/>
    </source>
</evidence>
<evidence type="ECO:0000313" key="3">
    <source>
        <dbReference type="Proteomes" id="UP001199314"/>
    </source>
</evidence>